<evidence type="ECO:0000313" key="7">
    <source>
        <dbReference type="EMBL" id="KAF2399108.1"/>
    </source>
</evidence>
<keyword evidence="2" id="KW-0285">Flavoprotein</keyword>
<evidence type="ECO:0000256" key="2">
    <source>
        <dbReference type="ARBA" id="ARBA00022630"/>
    </source>
</evidence>
<keyword evidence="3" id="KW-0274">FAD</keyword>
<feature type="domain" description="FAD-binding" evidence="5">
    <location>
        <begin position="4"/>
        <end position="365"/>
    </location>
</feature>
<evidence type="ECO:0000256" key="3">
    <source>
        <dbReference type="ARBA" id="ARBA00022827"/>
    </source>
</evidence>
<dbReference type="SUPFAM" id="SSF52833">
    <property type="entry name" value="Thioredoxin-like"/>
    <property type="match status" value="1"/>
</dbReference>
<dbReference type="Pfam" id="PF07976">
    <property type="entry name" value="Phe_hydrox_dim"/>
    <property type="match status" value="1"/>
</dbReference>
<protein>
    <submittedName>
        <fullName evidence="7">Phenol 2-monooxygenase</fullName>
    </submittedName>
</protein>
<dbReference type="PRINTS" id="PR00420">
    <property type="entry name" value="RNGMNOXGNASE"/>
</dbReference>
<organism evidence="7 8">
    <name type="scientific">Trichodelitschia bisporula</name>
    <dbReference type="NCBI Taxonomy" id="703511"/>
    <lineage>
        <taxon>Eukaryota</taxon>
        <taxon>Fungi</taxon>
        <taxon>Dikarya</taxon>
        <taxon>Ascomycota</taxon>
        <taxon>Pezizomycotina</taxon>
        <taxon>Dothideomycetes</taxon>
        <taxon>Dothideomycetes incertae sedis</taxon>
        <taxon>Phaeotrichales</taxon>
        <taxon>Phaeotrichaceae</taxon>
        <taxon>Trichodelitschia</taxon>
    </lineage>
</organism>
<dbReference type="GO" id="GO:0016709">
    <property type="term" value="F:oxidoreductase activity, acting on paired donors, with incorporation or reduction of molecular oxygen, NAD(P)H as one donor, and incorporation of one atom of oxygen"/>
    <property type="evidence" value="ECO:0007669"/>
    <property type="project" value="UniProtKB-ARBA"/>
</dbReference>
<gene>
    <name evidence="7" type="ORF">EJ06DRAFT_538515</name>
</gene>
<dbReference type="InterPro" id="IPR036249">
    <property type="entry name" value="Thioredoxin-like_sf"/>
</dbReference>
<proteinExistence type="inferred from homology"/>
<dbReference type="InterPro" id="IPR036188">
    <property type="entry name" value="FAD/NAD-bd_sf"/>
</dbReference>
<name>A0A6G1HSS4_9PEZI</name>
<comment type="similarity">
    <text evidence="1">Belongs to the PheA/TfdB FAD monooxygenase family.</text>
</comment>
<dbReference type="AlphaFoldDB" id="A0A6G1HSS4"/>
<sequence length="610" mass="68284">MAIETDVLIVGSGSAGLCAAVWLARRGIDFHIIEKRDGPLRIGQADGVQCRTVEVFESFGMRDEMVKHAYWVNEVCFWSVECHPETGEEFPDRIWRTDRTADVAPGLSWQPHVILNQARLNELLIGDIEKHSSRQIEYDAAATAVEVNSEEAGDHSARAVTVKASKNGEEQVYRAKYVLACDGAHSTIRKSLGYKMIGDSTDVVWGVMDIFPVTDFPDIRKKVSIRSDAGNLLIIPREGDAMVRFYLQLPDGTAAKSVRLEDLHETARKILSQYTLEIKSTFWWSAYSIGQRLADHFSKDDRVFLTGDACHTHSPKAGQGMNLSLQDGYNIGWKLAAILKGEAPPSLLKTYNLEREKTASDLIDFDRELSKLFSTKAKEHRDVVAKQFSDYFIRSGKYTAGLTTTYEDSSITNAKVSSQELAKNVTVGMRFPSAQVVRFSDARAKQLARHLQADGRWRIIVFGGDVDNADCQERLEKFSDFLTSKSSPIVKFTPRGADPDEFIEPVLVLCGSRRNLDDNVVNERWSIPEVFYPVKKPFQMRDPHKVYVDDESYNYGHGHAYETLGVDPNVGAVVVVRPDQYVSMVTSLDDHDGVAHFFEGYVGSQASTNS</sequence>
<accession>A0A6G1HSS4</accession>
<dbReference type="SUPFAM" id="SSF54373">
    <property type="entry name" value="FAD-linked reductases, C-terminal domain"/>
    <property type="match status" value="1"/>
</dbReference>
<dbReference type="PANTHER" id="PTHR43004">
    <property type="entry name" value="TRK SYSTEM POTASSIUM UPTAKE PROTEIN"/>
    <property type="match status" value="1"/>
</dbReference>
<evidence type="ECO:0000256" key="4">
    <source>
        <dbReference type="ARBA" id="ARBA00023002"/>
    </source>
</evidence>
<dbReference type="InterPro" id="IPR038220">
    <property type="entry name" value="PHOX_C_sf"/>
</dbReference>
<dbReference type="NCBIfam" id="NF006144">
    <property type="entry name" value="PRK08294.1"/>
    <property type="match status" value="1"/>
</dbReference>
<dbReference type="SUPFAM" id="SSF51905">
    <property type="entry name" value="FAD/NAD(P)-binding domain"/>
    <property type="match status" value="1"/>
</dbReference>
<reference evidence="7" key="1">
    <citation type="journal article" date="2020" name="Stud. Mycol.">
        <title>101 Dothideomycetes genomes: a test case for predicting lifestyles and emergence of pathogens.</title>
        <authorList>
            <person name="Haridas S."/>
            <person name="Albert R."/>
            <person name="Binder M."/>
            <person name="Bloem J."/>
            <person name="Labutti K."/>
            <person name="Salamov A."/>
            <person name="Andreopoulos B."/>
            <person name="Baker S."/>
            <person name="Barry K."/>
            <person name="Bills G."/>
            <person name="Bluhm B."/>
            <person name="Cannon C."/>
            <person name="Castanera R."/>
            <person name="Culley D."/>
            <person name="Daum C."/>
            <person name="Ezra D."/>
            <person name="Gonzalez J."/>
            <person name="Henrissat B."/>
            <person name="Kuo A."/>
            <person name="Liang C."/>
            <person name="Lipzen A."/>
            <person name="Lutzoni F."/>
            <person name="Magnuson J."/>
            <person name="Mondo S."/>
            <person name="Nolan M."/>
            <person name="Ohm R."/>
            <person name="Pangilinan J."/>
            <person name="Park H.-J."/>
            <person name="Ramirez L."/>
            <person name="Alfaro M."/>
            <person name="Sun H."/>
            <person name="Tritt A."/>
            <person name="Yoshinaga Y."/>
            <person name="Zwiers L.-H."/>
            <person name="Turgeon B."/>
            <person name="Goodwin S."/>
            <person name="Spatafora J."/>
            <person name="Crous P."/>
            <person name="Grigoriev I."/>
        </authorList>
    </citation>
    <scope>NUCLEOTIDE SEQUENCE</scope>
    <source>
        <strain evidence="7">CBS 262.69</strain>
    </source>
</reference>
<evidence type="ECO:0000259" key="6">
    <source>
        <dbReference type="Pfam" id="PF07976"/>
    </source>
</evidence>
<dbReference type="InterPro" id="IPR050641">
    <property type="entry name" value="RIFMO-like"/>
</dbReference>
<evidence type="ECO:0000256" key="1">
    <source>
        <dbReference type="ARBA" id="ARBA00007801"/>
    </source>
</evidence>
<evidence type="ECO:0000259" key="5">
    <source>
        <dbReference type="Pfam" id="PF01494"/>
    </source>
</evidence>
<dbReference type="CDD" id="cd02979">
    <property type="entry name" value="PHOX_C"/>
    <property type="match status" value="1"/>
</dbReference>
<dbReference type="OrthoDB" id="1716816at2759"/>
<dbReference type="GO" id="GO:0071949">
    <property type="term" value="F:FAD binding"/>
    <property type="evidence" value="ECO:0007669"/>
    <property type="project" value="InterPro"/>
</dbReference>
<dbReference type="Gene3D" id="3.30.9.10">
    <property type="entry name" value="D-Amino Acid Oxidase, subunit A, domain 2"/>
    <property type="match status" value="1"/>
</dbReference>
<dbReference type="InterPro" id="IPR012941">
    <property type="entry name" value="Phe_hydrox_C_dim_dom"/>
</dbReference>
<dbReference type="EMBL" id="ML996698">
    <property type="protein sequence ID" value="KAF2399108.1"/>
    <property type="molecule type" value="Genomic_DNA"/>
</dbReference>
<keyword evidence="4" id="KW-0560">Oxidoreductase</keyword>
<dbReference type="InterPro" id="IPR002938">
    <property type="entry name" value="FAD-bd"/>
</dbReference>
<dbReference type="Gene3D" id="3.40.30.20">
    <property type="match status" value="1"/>
</dbReference>
<keyword evidence="8" id="KW-1185">Reference proteome</keyword>
<dbReference type="Gene3D" id="3.50.50.60">
    <property type="entry name" value="FAD/NAD(P)-binding domain"/>
    <property type="match status" value="1"/>
</dbReference>
<evidence type="ECO:0000313" key="8">
    <source>
        <dbReference type="Proteomes" id="UP000799640"/>
    </source>
</evidence>
<feature type="domain" description="Phenol hydroxylase-like C-terminal dimerisation" evidence="6">
    <location>
        <begin position="405"/>
        <end position="603"/>
    </location>
</feature>
<dbReference type="Proteomes" id="UP000799640">
    <property type="component" value="Unassembled WGS sequence"/>
</dbReference>
<dbReference type="PANTHER" id="PTHR43004:SF10">
    <property type="entry name" value="2-MONOOXYGENASE, PUTATIVE (AFU_ORTHOLOGUE AFUA_6G11480)-RELATED"/>
    <property type="match status" value="1"/>
</dbReference>
<keyword evidence="7" id="KW-0503">Monooxygenase</keyword>
<dbReference type="Pfam" id="PF01494">
    <property type="entry name" value="FAD_binding_3"/>
    <property type="match status" value="1"/>
</dbReference>